<dbReference type="EMBL" id="CAJVCH010015317">
    <property type="protein sequence ID" value="CAG7678920.1"/>
    <property type="molecule type" value="Genomic_DNA"/>
</dbReference>
<accession>A0A8J2J1L8</accession>
<evidence type="ECO:0000313" key="3">
    <source>
        <dbReference type="Proteomes" id="UP000708208"/>
    </source>
</evidence>
<feature type="domain" description="F-box" evidence="1">
    <location>
        <begin position="107"/>
        <end position="135"/>
    </location>
</feature>
<sequence length="524" mass="58621">MCVCVSVGAEGNSIYRFFRILQNTLALDIIMADVAPKKKREGSLEDLSMEFKNGFLGSDHDVSPNSCDECFQSIGEEELISSEAFQLKENESSEIPEERLVVYQYSIIKTLFEKLPIRDLLACAQVCKMWSEVARVVRKQRRNQAFLMLYHPYHPHTKPIVEWFNGLLGHNISDKAKDFVENHLLAPLKDSSGCIFTSYPQVSEQIRPAILDSFKKCYYEPQLIIFFGTISLNSYLAKRFTPRQLYTRHENLFEGIQAIGPCMAAFGTGLVTTVTEANESYTVEMENTTYPMLTGLAIPKVPGFCVKEFNVDFMTASKYKGKVDGVNCKEILNISPDDNVKGIILFHADRRRSSALSDAVYQYLLQNPNVALGGGAMFEIITDKSDDKSSKGCGLIICGDENVKVFSVGMFQKKITSNNEMALARVKNCNFEEEGSFAFMFACNGRGAGMHNHVCNVESNLFRKYFPKTSLIGAFTAGEFIHEYIPGENSQPPRGKKSIEHSFSTVFVIVSIARPPTSPPPHAS</sequence>
<dbReference type="InterPro" id="IPR001810">
    <property type="entry name" value="F-box_dom"/>
</dbReference>
<organism evidence="2 3">
    <name type="scientific">Allacma fusca</name>
    <dbReference type="NCBI Taxonomy" id="39272"/>
    <lineage>
        <taxon>Eukaryota</taxon>
        <taxon>Metazoa</taxon>
        <taxon>Ecdysozoa</taxon>
        <taxon>Arthropoda</taxon>
        <taxon>Hexapoda</taxon>
        <taxon>Collembola</taxon>
        <taxon>Symphypleona</taxon>
        <taxon>Sminthuridae</taxon>
        <taxon>Allacma</taxon>
    </lineage>
</organism>
<evidence type="ECO:0000259" key="1">
    <source>
        <dbReference type="Pfam" id="PF00646"/>
    </source>
</evidence>
<evidence type="ECO:0000313" key="2">
    <source>
        <dbReference type="EMBL" id="CAG7678920.1"/>
    </source>
</evidence>
<dbReference type="GO" id="GO:0000209">
    <property type="term" value="P:protein polyubiquitination"/>
    <property type="evidence" value="ECO:0007669"/>
    <property type="project" value="TreeGrafter"/>
</dbReference>
<dbReference type="AlphaFoldDB" id="A0A8J2J1L8"/>
<protein>
    <recommendedName>
        <fullName evidence="1">F-box domain-containing protein</fullName>
    </recommendedName>
</protein>
<dbReference type="OrthoDB" id="199913at2759"/>
<name>A0A8J2J1L8_9HEXA</name>
<keyword evidence="3" id="KW-1185">Reference proteome</keyword>
<comment type="caution">
    <text evidence="2">The sequence shown here is derived from an EMBL/GenBank/DDBJ whole genome shotgun (WGS) entry which is preliminary data.</text>
</comment>
<dbReference type="Proteomes" id="UP000708208">
    <property type="component" value="Unassembled WGS sequence"/>
</dbReference>
<reference evidence="2" key="1">
    <citation type="submission" date="2021-06" db="EMBL/GenBank/DDBJ databases">
        <authorList>
            <person name="Hodson N. C."/>
            <person name="Mongue J. A."/>
            <person name="Jaron S. K."/>
        </authorList>
    </citation>
    <scope>NUCLEOTIDE SEQUENCE</scope>
</reference>
<dbReference type="PANTHER" id="PTHR14939">
    <property type="entry name" value="F-BOX ONLY PROTEIN 22"/>
    <property type="match status" value="1"/>
</dbReference>
<gene>
    <name evidence="2" type="ORF">AFUS01_LOCUS2652</name>
</gene>
<proteinExistence type="predicted"/>
<dbReference type="Pfam" id="PF00646">
    <property type="entry name" value="F-box"/>
    <property type="match status" value="1"/>
</dbReference>
<dbReference type="PANTHER" id="PTHR14939:SF5">
    <property type="entry name" value="F-BOX ONLY PROTEIN 22"/>
    <property type="match status" value="1"/>
</dbReference>
<dbReference type="GO" id="GO:0032436">
    <property type="term" value="P:positive regulation of proteasomal ubiquitin-dependent protein catabolic process"/>
    <property type="evidence" value="ECO:0007669"/>
    <property type="project" value="TreeGrafter"/>
</dbReference>